<feature type="active site" description="Proton acceptor" evidence="8">
    <location>
        <position position="334"/>
    </location>
</feature>
<evidence type="ECO:0000313" key="13">
    <source>
        <dbReference type="EMBL" id="KCZ81076.1"/>
    </source>
</evidence>
<evidence type="ECO:0000313" key="14">
    <source>
        <dbReference type="Proteomes" id="UP000030655"/>
    </source>
</evidence>
<evidence type="ECO:0000256" key="4">
    <source>
        <dbReference type="ARBA" id="ARBA00022842"/>
    </source>
</evidence>
<feature type="binding site" evidence="10">
    <location>
        <position position="282"/>
    </location>
    <ligand>
        <name>Mg(2+)</name>
        <dbReference type="ChEBI" id="CHEBI:18420"/>
    </ligand>
</feature>
<evidence type="ECO:0000259" key="12">
    <source>
        <dbReference type="SMART" id="SM01193"/>
    </source>
</evidence>
<dbReference type="GO" id="GO:0000287">
    <property type="term" value="F:magnesium ion binding"/>
    <property type="evidence" value="ECO:0007669"/>
    <property type="project" value="InterPro"/>
</dbReference>
<dbReference type="SUPFAM" id="SSF51604">
    <property type="entry name" value="Enolase C-terminal domain-like"/>
    <property type="match status" value="1"/>
</dbReference>
<feature type="active site" description="Proton donor" evidence="8">
    <location>
        <position position="206"/>
    </location>
</feature>
<feature type="domain" description="Enolase N-terminal" evidence="12">
    <location>
        <begin position="6"/>
        <end position="132"/>
    </location>
</feature>
<dbReference type="SFLD" id="SFLDG00178">
    <property type="entry name" value="enolase"/>
    <property type="match status" value="1"/>
</dbReference>
<dbReference type="InterPro" id="IPR000941">
    <property type="entry name" value="Enolase"/>
</dbReference>
<dbReference type="InterPro" id="IPR020809">
    <property type="entry name" value="Enolase_CS"/>
</dbReference>
<comment type="similarity">
    <text evidence="2">Belongs to the enolase family.</text>
</comment>
<dbReference type="InterPro" id="IPR029017">
    <property type="entry name" value="Enolase-like_N"/>
</dbReference>
<keyword evidence="4 10" id="KW-0460">Magnesium</keyword>
<dbReference type="GO" id="GO:0004634">
    <property type="term" value="F:phosphopyruvate hydratase activity"/>
    <property type="evidence" value="ECO:0007669"/>
    <property type="project" value="UniProtKB-EC"/>
</dbReference>
<dbReference type="SFLD" id="SFLDS00001">
    <property type="entry name" value="Enolase"/>
    <property type="match status" value="1"/>
</dbReference>
<dbReference type="PROSITE" id="PS00164">
    <property type="entry name" value="ENOLASE"/>
    <property type="match status" value="1"/>
</dbReference>
<evidence type="ECO:0000256" key="1">
    <source>
        <dbReference type="ARBA" id="ARBA00005031"/>
    </source>
</evidence>
<dbReference type="Pfam" id="PF03952">
    <property type="entry name" value="Enolase_N"/>
    <property type="match status" value="1"/>
</dbReference>
<dbReference type="STRING" id="1288291.A0A059F2B4"/>
<evidence type="ECO:0000256" key="3">
    <source>
        <dbReference type="ARBA" id="ARBA00012058"/>
    </source>
</evidence>
<sequence>MDISDCKIVLREILTSRGIPTVEIEMHSNKGTVISSCPSGASTGTLEAVVLTDKETSYEGKSVKKLIKRVEKELIPQLKGKITEQESFDSLLCKLDGTNNKSKFGANVLLPLSLCVCKTAALESRDSLFDYISKLSGQKIKMPVPHFNIINGGMHAGNNLKFQELMVAFFYNDYAKNLEMAATFYSKLKGTIIKKYGKIATGVGDEGGFAPPINSLEEGLDLIMETYKENNFENMKIALDSAASSFYDNGLYDIGSKKLSSMEMVEYYVNIFTKYPLVYSVEDPFAEDDFQPWIDLTAKIGDKIKIIGDDLTVTNKTLVQKAIDKRMCNGLLVKLNQVGTVSETIEACKLARENGFSLMVSHRSGETMDTFISDFAVGIGAESIKSGAPCRSERVEKYNQLLRISEQLK</sequence>
<feature type="binding site" evidence="9">
    <location>
        <position position="385"/>
    </location>
    <ligand>
        <name>substrate</name>
    </ligand>
</feature>
<dbReference type="SMART" id="SM01193">
    <property type="entry name" value="Enolase_N"/>
    <property type="match status" value="1"/>
</dbReference>
<evidence type="ECO:0000256" key="9">
    <source>
        <dbReference type="PIRSR" id="PIRSR001400-2"/>
    </source>
</evidence>
<comment type="cofactor">
    <cofactor evidence="10">
        <name>Mg(2+)</name>
        <dbReference type="ChEBI" id="CHEBI:18420"/>
    </cofactor>
    <text evidence="10">Mg(2+) is required for catalysis and for stabilizing the dimer.</text>
</comment>
<dbReference type="PIRSF" id="PIRSF001400">
    <property type="entry name" value="Enolase"/>
    <property type="match status" value="1"/>
</dbReference>
<evidence type="ECO:0000256" key="7">
    <source>
        <dbReference type="ARBA" id="ARBA00048333"/>
    </source>
</evidence>
<evidence type="ECO:0000256" key="2">
    <source>
        <dbReference type="ARBA" id="ARBA00009604"/>
    </source>
</evidence>
<dbReference type="Pfam" id="PF00113">
    <property type="entry name" value="Enolase_C"/>
    <property type="match status" value="1"/>
</dbReference>
<dbReference type="PRINTS" id="PR00148">
    <property type="entry name" value="ENOLASE"/>
</dbReference>
<reference evidence="14" key="1">
    <citation type="submission" date="2013-02" db="EMBL/GenBank/DDBJ databases">
        <authorList>
            <consortium name="The Broad Institute Genome Sequencing Platform"/>
            <person name="Cuomo C."/>
            <person name="Becnel J."/>
            <person name="Sanscrainte N."/>
            <person name="Walker B."/>
            <person name="Young S.K."/>
            <person name="Zeng Q."/>
            <person name="Gargeya S."/>
            <person name="Fitzgerald M."/>
            <person name="Haas B."/>
            <person name="Abouelleil A."/>
            <person name="Alvarado L."/>
            <person name="Arachchi H.M."/>
            <person name="Berlin A.M."/>
            <person name="Chapman S.B."/>
            <person name="Dewar J."/>
            <person name="Goldberg J."/>
            <person name="Griggs A."/>
            <person name="Gujja S."/>
            <person name="Hansen M."/>
            <person name="Howarth C."/>
            <person name="Imamovic A."/>
            <person name="Larimer J."/>
            <person name="McCowan C."/>
            <person name="Murphy C."/>
            <person name="Neiman D."/>
            <person name="Pearson M."/>
            <person name="Priest M."/>
            <person name="Roberts A."/>
            <person name="Saif S."/>
            <person name="Shea T."/>
            <person name="Sisk P."/>
            <person name="Sykes S."/>
            <person name="Wortman J."/>
            <person name="Nusbaum C."/>
            <person name="Birren B."/>
        </authorList>
    </citation>
    <scope>NUCLEOTIDE SEQUENCE [LARGE SCALE GENOMIC DNA]</scope>
    <source>
        <strain evidence="14">PRA339</strain>
    </source>
</reference>
<keyword evidence="5" id="KW-0324">Glycolysis</keyword>
<organism evidence="13 14">
    <name type="scientific">Anncaliia algerae PRA339</name>
    <dbReference type="NCBI Taxonomy" id="1288291"/>
    <lineage>
        <taxon>Eukaryota</taxon>
        <taxon>Fungi</taxon>
        <taxon>Fungi incertae sedis</taxon>
        <taxon>Microsporidia</taxon>
        <taxon>Tubulinosematoidea</taxon>
        <taxon>Tubulinosematidae</taxon>
        <taxon>Anncaliia</taxon>
    </lineage>
</organism>
<feature type="binding site" evidence="9">
    <location>
        <position position="164"/>
    </location>
    <ligand>
        <name>substrate</name>
    </ligand>
</feature>
<evidence type="ECO:0000259" key="11">
    <source>
        <dbReference type="SMART" id="SM01192"/>
    </source>
</evidence>
<dbReference type="OrthoDB" id="1739814at2759"/>
<dbReference type="InterPro" id="IPR020811">
    <property type="entry name" value="Enolase_N"/>
</dbReference>
<dbReference type="EC" id="4.2.1.11" evidence="3"/>
<reference evidence="13 14" key="2">
    <citation type="submission" date="2014-03" db="EMBL/GenBank/DDBJ databases">
        <title>The Genome Sequence of Anncaliia algerae insect isolate PRA339.</title>
        <authorList>
            <consortium name="The Broad Institute Genome Sequencing Platform"/>
            <consortium name="The Broad Institute Genome Sequencing Center for Infectious Disease"/>
            <person name="Cuomo C."/>
            <person name="Becnel J."/>
            <person name="Sanscrainte N."/>
            <person name="Walker B."/>
            <person name="Young S.K."/>
            <person name="Zeng Q."/>
            <person name="Gargeya S."/>
            <person name="Fitzgerald M."/>
            <person name="Haas B."/>
            <person name="Abouelleil A."/>
            <person name="Alvarado L."/>
            <person name="Arachchi H.M."/>
            <person name="Berlin A.M."/>
            <person name="Chapman S.B."/>
            <person name="Dewar J."/>
            <person name="Goldberg J."/>
            <person name="Griggs A."/>
            <person name="Gujja S."/>
            <person name="Hansen M."/>
            <person name="Howarth C."/>
            <person name="Imamovic A."/>
            <person name="Larimer J."/>
            <person name="McCowan C."/>
            <person name="Murphy C."/>
            <person name="Neiman D."/>
            <person name="Pearson M."/>
            <person name="Priest M."/>
            <person name="Roberts A."/>
            <person name="Saif S."/>
            <person name="Shea T."/>
            <person name="Sisk P."/>
            <person name="Sykes S."/>
            <person name="Wortman J."/>
            <person name="Nusbaum C."/>
            <person name="Birren B."/>
        </authorList>
    </citation>
    <scope>NUCLEOTIDE SEQUENCE [LARGE SCALE GENOMIC DNA]</scope>
    <source>
        <strain evidence="13 14">PRA339</strain>
    </source>
</reference>
<dbReference type="Proteomes" id="UP000030655">
    <property type="component" value="Unassembled WGS sequence"/>
</dbReference>
<dbReference type="CDD" id="cd03313">
    <property type="entry name" value="enolase"/>
    <property type="match status" value="1"/>
</dbReference>
<keyword evidence="13" id="KW-0670">Pyruvate</keyword>
<dbReference type="UniPathway" id="UPA00109">
    <property type="reaction ID" value="UER00187"/>
</dbReference>
<feature type="domain" description="Enolase C-terminal TIM barrel" evidence="11">
    <location>
        <begin position="139"/>
        <end position="409"/>
    </location>
</feature>
<feature type="binding site" evidence="10">
    <location>
        <position position="240"/>
    </location>
    <ligand>
        <name>Mg(2+)</name>
        <dbReference type="ChEBI" id="CHEBI:18420"/>
    </ligand>
</feature>
<dbReference type="PANTHER" id="PTHR11902:SF1">
    <property type="entry name" value="ENOLASE"/>
    <property type="match status" value="1"/>
</dbReference>
<keyword evidence="6" id="KW-0456">Lyase</keyword>
<feature type="binding site" evidence="9">
    <location>
        <position position="309"/>
    </location>
    <ligand>
        <name>substrate</name>
    </ligand>
</feature>
<dbReference type="GO" id="GO:0006096">
    <property type="term" value="P:glycolytic process"/>
    <property type="evidence" value="ECO:0007669"/>
    <property type="project" value="UniProtKB-UniPathway"/>
</dbReference>
<dbReference type="Gene3D" id="3.30.390.10">
    <property type="entry name" value="Enolase-like, N-terminal domain"/>
    <property type="match status" value="1"/>
</dbReference>
<dbReference type="EMBL" id="KK365151">
    <property type="protein sequence ID" value="KCZ81076.1"/>
    <property type="molecule type" value="Genomic_DNA"/>
</dbReference>
<dbReference type="AlphaFoldDB" id="A0A059F2B4"/>
<feature type="binding site" evidence="9">
    <location>
        <begin position="361"/>
        <end position="364"/>
    </location>
    <ligand>
        <name>substrate</name>
    </ligand>
</feature>
<dbReference type="Gene3D" id="3.20.20.120">
    <property type="entry name" value="Enolase-like C-terminal domain"/>
    <property type="match status" value="1"/>
</dbReference>
<evidence type="ECO:0000256" key="10">
    <source>
        <dbReference type="PIRSR" id="PIRSR001400-3"/>
    </source>
</evidence>
<evidence type="ECO:0000256" key="6">
    <source>
        <dbReference type="ARBA" id="ARBA00023239"/>
    </source>
</evidence>
<comment type="catalytic activity">
    <reaction evidence="7">
        <text>(2R)-2-phosphoglycerate = phosphoenolpyruvate + H2O</text>
        <dbReference type="Rhea" id="RHEA:10164"/>
        <dbReference type="ChEBI" id="CHEBI:15377"/>
        <dbReference type="ChEBI" id="CHEBI:58289"/>
        <dbReference type="ChEBI" id="CHEBI:58702"/>
        <dbReference type="EC" id="4.2.1.11"/>
    </reaction>
</comment>
<dbReference type="InterPro" id="IPR036849">
    <property type="entry name" value="Enolase-like_C_sf"/>
</dbReference>
<proteinExistence type="inferred from homology"/>
<accession>A0A059F2B4</accession>
<dbReference type="SMART" id="SM01192">
    <property type="entry name" value="Enolase_C"/>
    <property type="match status" value="1"/>
</dbReference>
<protein>
    <recommendedName>
        <fullName evidence="3">phosphopyruvate hydratase</fullName>
        <ecNumber evidence="3">4.2.1.11</ecNumber>
    </recommendedName>
</protein>
<gene>
    <name evidence="13" type="ORF">H312_01500</name>
</gene>
<dbReference type="InterPro" id="IPR020810">
    <property type="entry name" value="Enolase_C"/>
</dbReference>
<dbReference type="SUPFAM" id="SSF54826">
    <property type="entry name" value="Enolase N-terminal domain-like"/>
    <property type="match status" value="1"/>
</dbReference>
<dbReference type="SFLD" id="SFLDF00002">
    <property type="entry name" value="enolase"/>
    <property type="match status" value="1"/>
</dbReference>
<evidence type="ECO:0000256" key="8">
    <source>
        <dbReference type="PIRSR" id="PIRSR001400-1"/>
    </source>
</evidence>
<keyword evidence="10" id="KW-0479">Metal-binding</keyword>
<evidence type="ECO:0000256" key="5">
    <source>
        <dbReference type="ARBA" id="ARBA00023152"/>
    </source>
</evidence>
<comment type="pathway">
    <text evidence="1">Carbohydrate degradation; glycolysis; pyruvate from D-glyceraldehyde 3-phosphate: step 4/5.</text>
</comment>
<dbReference type="HOGENOM" id="CLU_031223_2_1_1"/>
<feature type="binding site" evidence="9">
    <location>
        <position position="155"/>
    </location>
    <ligand>
        <name>substrate</name>
    </ligand>
</feature>
<dbReference type="HAMAP" id="MF_00318">
    <property type="entry name" value="Enolase"/>
    <property type="match status" value="1"/>
</dbReference>
<keyword evidence="14" id="KW-1185">Reference proteome</keyword>
<feature type="binding site" evidence="10">
    <location>
        <position position="309"/>
    </location>
    <ligand>
        <name>Mg(2+)</name>
        <dbReference type="ChEBI" id="CHEBI:18420"/>
    </ligand>
</feature>
<name>A0A059F2B4_9MICR</name>
<feature type="binding site" evidence="9">
    <location>
        <position position="282"/>
    </location>
    <ligand>
        <name>substrate</name>
    </ligand>
</feature>
<dbReference type="VEuPathDB" id="MicrosporidiaDB:H312_01500"/>
<dbReference type="PANTHER" id="PTHR11902">
    <property type="entry name" value="ENOLASE"/>
    <property type="match status" value="1"/>
</dbReference>
<dbReference type="GO" id="GO:0000015">
    <property type="term" value="C:phosphopyruvate hydratase complex"/>
    <property type="evidence" value="ECO:0007669"/>
    <property type="project" value="InterPro"/>
</dbReference>